<dbReference type="AlphaFoldDB" id="A0AAV5MB24"/>
<proteinExistence type="predicted"/>
<gene>
    <name evidence="2" type="ORF">SLEP1_g53628</name>
</gene>
<comment type="caution">
    <text evidence="2">The sequence shown here is derived from an EMBL/GenBank/DDBJ whole genome shotgun (WGS) entry which is preliminary data.</text>
</comment>
<evidence type="ECO:0000256" key="1">
    <source>
        <dbReference type="SAM" id="Phobius"/>
    </source>
</evidence>
<organism evidence="2 3">
    <name type="scientific">Rubroshorea leprosula</name>
    <dbReference type="NCBI Taxonomy" id="152421"/>
    <lineage>
        <taxon>Eukaryota</taxon>
        <taxon>Viridiplantae</taxon>
        <taxon>Streptophyta</taxon>
        <taxon>Embryophyta</taxon>
        <taxon>Tracheophyta</taxon>
        <taxon>Spermatophyta</taxon>
        <taxon>Magnoliopsida</taxon>
        <taxon>eudicotyledons</taxon>
        <taxon>Gunneridae</taxon>
        <taxon>Pentapetalae</taxon>
        <taxon>rosids</taxon>
        <taxon>malvids</taxon>
        <taxon>Malvales</taxon>
        <taxon>Dipterocarpaceae</taxon>
        <taxon>Rubroshorea</taxon>
    </lineage>
</organism>
<name>A0AAV5MB24_9ROSI</name>
<reference evidence="2 3" key="1">
    <citation type="journal article" date="2021" name="Commun. Biol.">
        <title>The genome of Shorea leprosula (Dipterocarpaceae) highlights the ecological relevance of drought in aseasonal tropical rainforests.</title>
        <authorList>
            <person name="Ng K.K.S."/>
            <person name="Kobayashi M.J."/>
            <person name="Fawcett J.A."/>
            <person name="Hatakeyama M."/>
            <person name="Paape T."/>
            <person name="Ng C.H."/>
            <person name="Ang C.C."/>
            <person name="Tnah L.H."/>
            <person name="Lee C.T."/>
            <person name="Nishiyama T."/>
            <person name="Sese J."/>
            <person name="O'Brien M.J."/>
            <person name="Copetti D."/>
            <person name="Mohd Noor M.I."/>
            <person name="Ong R.C."/>
            <person name="Putra M."/>
            <person name="Sireger I.Z."/>
            <person name="Indrioko S."/>
            <person name="Kosugi Y."/>
            <person name="Izuno A."/>
            <person name="Isagi Y."/>
            <person name="Lee S.L."/>
            <person name="Shimizu K.K."/>
        </authorList>
    </citation>
    <scope>NUCLEOTIDE SEQUENCE [LARGE SCALE GENOMIC DNA]</scope>
    <source>
        <strain evidence="2">214</strain>
    </source>
</reference>
<keyword evidence="1" id="KW-0812">Transmembrane</keyword>
<dbReference type="EMBL" id="BPVZ01000213">
    <property type="protein sequence ID" value="GKV46652.1"/>
    <property type="molecule type" value="Genomic_DNA"/>
</dbReference>
<keyword evidence="1" id="KW-1133">Transmembrane helix</keyword>
<protein>
    <recommendedName>
        <fullName evidence="4">NADH dehydrogenase subunit 4</fullName>
    </recommendedName>
</protein>
<keyword evidence="1" id="KW-0472">Membrane</keyword>
<accession>A0AAV5MB24</accession>
<feature type="transmembrane region" description="Helical" evidence="1">
    <location>
        <begin position="6"/>
        <end position="23"/>
    </location>
</feature>
<evidence type="ECO:0008006" key="4">
    <source>
        <dbReference type="Google" id="ProtNLM"/>
    </source>
</evidence>
<evidence type="ECO:0000313" key="2">
    <source>
        <dbReference type="EMBL" id="GKV46652.1"/>
    </source>
</evidence>
<dbReference type="Proteomes" id="UP001054252">
    <property type="component" value="Unassembled WGS sequence"/>
</dbReference>
<keyword evidence="3" id="KW-1185">Reference proteome</keyword>
<evidence type="ECO:0000313" key="3">
    <source>
        <dbReference type="Proteomes" id="UP001054252"/>
    </source>
</evidence>
<sequence>MFMLYFFLAILYYFLFGVTNLLISESYIGRLIWN</sequence>